<keyword evidence="2" id="KW-0031">Aminopeptidase</keyword>
<reference evidence="3" key="2">
    <citation type="submission" date="2016-04" db="EMBL/GenBank/DDBJ databases">
        <title>First Complete Genome Sequence of a Subdivision 6 Acidobacterium.</title>
        <authorList>
            <person name="Huang S."/>
            <person name="Vieira S."/>
            <person name="Bunk B."/>
            <person name="Riedel T."/>
            <person name="Sproeer C."/>
            <person name="Overmann J."/>
        </authorList>
    </citation>
    <scope>NUCLEOTIDE SEQUENCE [LARGE SCALE GENOMIC DNA]</scope>
    <source>
        <strain evidence="3">DSM 100886 HEG_-6_39</strain>
    </source>
</reference>
<feature type="domain" description="Peptidase M28" evidence="1">
    <location>
        <begin position="305"/>
        <end position="527"/>
    </location>
</feature>
<accession>A0A143PS19</accession>
<keyword evidence="3" id="KW-1185">Reference proteome</keyword>
<dbReference type="SUPFAM" id="SSF52025">
    <property type="entry name" value="PA domain"/>
    <property type="match status" value="1"/>
</dbReference>
<dbReference type="Pfam" id="PF04389">
    <property type="entry name" value="Peptidase_M28"/>
    <property type="match status" value="1"/>
</dbReference>
<dbReference type="InterPro" id="IPR007484">
    <property type="entry name" value="Peptidase_M28"/>
</dbReference>
<dbReference type="OrthoDB" id="233977at2"/>
<dbReference type="STRING" id="1855912.LuPra_04665"/>
<dbReference type="RefSeq" id="WP_110172963.1">
    <property type="nucleotide sequence ID" value="NZ_CP015136.1"/>
</dbReference>
<dbReference type="InterPro" id="IPR046450">
    <property type="entry name" value="PA_dom_sf"/>
</dbReference>
<gene>
    <name evidence="2" type="ORF">LuPra_04665</name>
</gene>
<protein>
    <submittedName>
        <fullName evidence="2">Aminopeptidase S</fullName>
        <ecNumber evidence="2">3.4.11.24</ecNumber>
    </submittedName>
</protein>
<organism evidence="2 3">
    <name type="scientific">Luteitalea pratensis</name>
    <dbReference type="NCBI Taxonomy" id="1855912"/>
    <lineage>
        <taxon>Bacteria</taxon>
        <taxon>Pseudomonadati</taxon>
        <taxon>Acidobacteriota</taxon>
        <taxon>Vicinamibacteria</taxon>
        <taxon>Vicinamibacterales</taxon>
        <taxon>Vicinamibacteraceae</taxon>
        <taxon>Luteitalea</taxon>
    </lineage>
</organism>
<dbReference type="GO" id="GO:0006508">
    <property type="term" value="P:proteolysis"/>
    <property type="evidence" value="ECO:0007669"/>
    <property type="project" value="InterPro"/>
</dbReference>
<dbReference type="PATRIC" id="fig|1813736.3.peg.4921"/>
<evidence type="ECO:0000259" key="1">
    <source>
        <dbReference type="Pfam" id="PF04389"/>
    </source>
</evidence>
<evidence type="ECO:0000313" key="2">
    <source>
        <dbReference type="EMBL" id="AMY11415.1"/>
    </source>
</evidence>
<evidence type="ECO:0000313" key="3">
    <source>
        <dbReference type="Proteomes" id="UP000076079"/>
    </source>
</evidence>
<dbReference type="EMBL" id="CP015136">
    <property type="protein sequence ID" value="AMY11415.1"/>
    <property type="molecule type" value="Genomic_DNA"/>
</dbReference>
<dbReference type="AlphaFoldDB" id="A0A143PS19"/>
<proteinExistence type="predicted"/>
<dbReference type="Gene3D" id="3.40.630.10">
    <property type="entry name" value="Zn peptidases"/>
    <property type="match status" value="1"/>
</dbReference>
<dbReference type="Proteomes" id="UP000076079">
    <property type="component" value="Chromosome"/>
</dbReference>
<dbReference type="GO" id="GO:0008235">
    <property type="term" value="F:metalloexopeptidase activity"/>
    <property type="evidence" value="ECO:0007669"/>
    <property type="project" value="InterPro"/>
</dbReference>
<dbReference type="EC" id="3.4.11.24" evidence="2"/>
<reference evidence="2 3" key="1">
    <citation type="journal article" date="2016" name="Genome Announc.">
        <title>First Complete Genome Sequence of a Subdivision 6 Acidobacterium Strain.</title>
        <authorList>
            <person name="Huang S."/>
            <person name="Vieira S."/>
            <person name="Bunk B."/>
            <person name="Riedel T."/>
            <person name="Sproer C."/>
            <person name="Overmann J."/>
        </authorList>
    </citation>
    <scope>NUCLEOTIDE SEQUENCE [LARGE SCALE GENOMIC DNA]</scope>
    <source>
        <strain evidence="3">DSM 100886 HEG_-6_39</strain>
    </source>
</reference>
<dbReference type="PANTHER" id="PTHR12147:SF26">
    <property type="entry name" value="PEPTIDASE M28 DOMAIN-CONTAINING PROTEIN"/>
    <property type="match status" value="1"/>
</dbReference>
<dbReference type="InterPro" id="IPR045175">
    <property type="entry name" value="M28_fam"/>
</dbReference>
<keyword evidence="2" id="KW-0645">Protease</keyword>
<name>A0A143PS19_LUTPR</name>
<dbReference type="SUPFAM" id="SSF53187">
    <property type="entry name" value="Zn-dependent exopeptidases"/>
    <property type="match status" value="1"/>
</dbReference>
<dbReference type="GO" id="GO:0004177">
    <property type="term" value="F:aminopeptidase activity"/>
    <property type="evidence" value="ECO:0007669"/>
    <property type="project" value="UniProtKB-KW"/>
</dbReference>
<dbReference type="PANTHER" id="PTHR12147">
    <property type="entry name" value="METALLOPEPTIDASE M28 FAMILY MEMBER"/>
    <property type="match status" value="1"/>
</dbReference>
<keyword evidence="2" id="KW-0378">Hydrolase</keyword>
<sequence>MTRPFCLLATATLVLVLTGGPIAPVARLRAEQAPRAEKPSPGVEPITEAQLRNYLAFIAADALEGRQAPSRGLDAAAAFLASHMARLGLRPAGDDGTYLQSIALTQRRVDVDKTSLAVGKRTLDYGDDFLPGQVPGTAEGPVVYIGNGTVIRSRGVDPYKDMDVTGKIVVSNTGLPAGLTPADLKGPSGDDWESTELAARRRGAVAVLFLPDYGTLERWPGRRDALRARTSLTVDAFAQSDARTLPTATLSARGVGALFTGRQLSAQETFQRAVRREPAAPFALPAEIVVRLSVATTDDHPTTSNVVAILEGSDPVLKHEYVAIGAHYDHLGTAPKPDAAGDTVYNGADDDGSGTVSVLSMAEAFATSRVRPKRSILFVWHTGEEEGLWGSRYFTDHPTVPLDHIVAQLNIDMIGRSTAAGEPRATTPLPLTDPDTVYVVGSKRLSADLAGIVEQVNERGHGLHLDYSLDDPSDPARIYERSDHYQYAKHGIPIAFFFTGVHGDYHGLDDEIDRIDFVKMRRIAQFVYGTARALAERPARPKVDGARAATPATP</sequence>
<dbReference type="KEGG" id="abac:LuPra_04665"/>
<dbReference type="CDD" id="cd03877">
    <property type="entry name" value="M28_like"/>
    <property type="match status" value="1"/>
</dbReference>